<dbReference type="PANTHER" id="PTHR43625:SF5">
    <property type="entry name" value="PYRIDOXAL REDUCTASE, CHLOROPLASTIC"/>
    <property type="match status" value="1"/>
</dbReference>
<dbReference type="InterPro" id="IPR023210">
    <property type="entry name" value="NADP_OxRdtase_dom"/>
</dbReference>
<name>A0A9K3PVL5_9STRA</name>
<dbReference type="PROSITE" id="PS00062">
    <property type="entry name" value="ALDOKETO_REDUCTASE_2"/>
    <property type="match status" value="1"/>
</dbReference>
<evidence type="ECO:0000256" key="1">
    <source>
        <dbReference type="ARBA" id="ARBA00023002"/>
    </source>
</evidence>
<dbReference type="Proteomes" id="UP000693970">
    <property type="component" value="Unassembled WGS sequence"/>
</dbReference>
<organism evidence="3 4">
    <name type="scientific">Nitzschia inconspicua</name>
    <dbReference type="NCBI Taxonomy" id="303405"/>
    <lineage>
        <taxon>Eukaryota</taxon>
        <taxon>Sar</taxon>
        <taxon>Stramenopiles</taxon>
        <taxon>Ochrophyta</taxon>
        <taxon>Bacillariophyta</taxon>
        <taxon>Bacillariophyceae</taxon>
        <taxon>Bacillariophycidae</taxon>
        <taxon>Bacillariales</taxon>
        <taxon>Bacillariaceae</taxon>
        <taxon>Nitzschia</taxon>
    </lineage>
</organism>
<accession>A0A9K3PVL5</accession>
<dbReference type="PANTHER" id="PTHR43625">
    <property type="entry name" value="AFLATOXIN B1 ALDEHYDE REDUCTASE"/>
    <property type="match status" value="1"/>
</dbReference>
<dbReference type="InterPro" id="IPR050791">
    <property type="entry name" value="Aldo-Keto_reductase"/>
</dbReference>
<dbReference type="InterPro" id="IPR018170">
    <property type="entry name" value="Aldo/ket_reductase_CS"/>
</dbReference>
<gene>
    <name evidence="3" type="ORF">IV203_036537</name>
</gene>
<dbReference type="EMBL" id="JAGRRH010000013">
    <property type="protein sequence ID" value="KAG7361437.1"/>
    <property type="molecule type" value="Genomic_DNA"/>
</dbReference>
<dbReference type="AlphaFoldDB" id="A0A9K3PVL5"/>
<protein>
    <submittedName>
        <fullName evidence="3">Aldehyde reductase</fullName>
    </submittedName>
</protein>
<evidence type="ECO:0000259" key="2">
    <source>
        <dbReference type="Pfam" id="PF00248"/>
    </source>
</evidence>
<dbReference type="GO" id="GO:0016491">
    <property type="term" value="F:oxidoreductase activity"/>
    <property type="evidence" value="ECO:0007669"/>
    <property type="project" value="UniProtKB-KW"/>
</dbReference>
<proteinExistence type="predicted"/>
<dbReference type="OrthoDB" id="2310150at2759"/>
<comment type="caution">
    <text evidence="3">The sequence shown here is derived from an EMBL/GenBank/DDBJ whole genome shotgun (WGS) entry which is preliminary data.</text>
</comment>
<evidence type="ECO:0000313" key="4">
    <source>
        <dbReference type="Proteomes" id="UP000693970"/>
    </source>
</evidence>
<sequence>MAAASLIYLSLHGESYVIPNVKSKPVSNVVDTTKLGTLTVPVVGCGTISWTSNSLFSLENEELEDVVSAAYRSNAAFFDTAERYGSHLKTAFGMGYGETERLTNLLVRKAKVVDGPTRVDPVIASKFTPLPWRTTVESVVEACEQSCKNLGVDSIDLYQIHMPDIVQPLRAFGKVETKDTIYWDGIAKCYNEGLIKNVGVCNYGPTLVEQCYNALAERGVPLASNQIAFSLLGRKNGSLETIQKCNELGVKVLAYYPFAMGLLTGKYSKDTLKHEGGDGVALDTSLTTRKKTSLEQQDLLRYASEEGFVPLITAMSNIAERRRKTISQVALNYIISKDVIPIPGCRTVSQLEDNLGAMGWRLSETEIKRLELLADELPNFDGAGFKRTNEKFVGYGIERWELD</sequence>
<dbReference type="Pfam" id="PF00248">
    <property type="entry name" value="Aldo_ket_red"/>
    <property type="match status" value="1"/>
</dbReference>
<evidence type="ECO:0000313" key="3">
    <source>
        <dbReference type="EMBL" id="KAG7361437.1"/>
    </source>
</evidence>
<reference evidence="3" key="2">
    <citation type="submission" date="2021-04" db="EMBL/GenBank/DDBJ databases">
        <authorList>
            <person name="Podell S."/>
        </authorList>
    </citation>
    <scope>NUCLEOTIDE SEQUENCE</scope>
    <source>
        <strain evidence="3">Hildebrandi</strain>
    </source>
</reference>
<keyword evidence="1" id="KW-0560">Oxidoreductase</keyword>
<reference evidence="3" key="1">
    <citation type="journal article" date="2021" name="Sci. Rep.">
        <title>Diploid genomic architecture of Nitzschia inconspicua, an elite biomass production diatom.</title>
        <authorList>
            <person name="Oliver A."/>
            <person name="Podell S."/>
            <person name="Pinowska A."/>
            <person name="Traller J.C."/>
            <person name="Smith S.R."/>
            <person name="McClure R."/>
            <person name="Beliaev A."/>
            <person name="Bohutskyi P."/>
            <person name="Hill E.A."/>
            <person name="Rabines A."/>
            <person name="Zheng H."/>
            <person name="Allen L.Z."/>
            <person name="Kuo A."/>
            <person name="Grigoriev I.V."/>
            <person name="Allen A.E."/>
            <person name="Hazlebeck D."/>
            <person name="Allen E.E."/>
        </authorList>
    </citation>
    <scope>NUCLEOTIDE SEQUENCE</scope>
    <source>
        <strain evidence="3">Hildebrandi</strain>
    </source>
</reference>
<feature type="domain" description="NADP-dependent oxidoreductase" evidence="2">
    <location>
        <begin position="43"/>
        <end position="371"/>
    </location>
</feature>
<keyword evidence="4" id="KW-1185">Reference proteome</keyword>
<dbReference type="GO" id="GO:0005737">
    <property type="term" value="C:cytoplasm"/>
    <property type="evidence" value="ECO:0007669"/>
    <property type="project" value="TreeGrafter"/>
</dbReference>